<dbReference type="InterPro" id="IPR001650">
    <property type="entry name" value="Helicase_C-like"/>
</dbReference>
<evidence type="ECO:0000313" key="14">
    <source>
        <dbReference type="EMBL" id="MBP0049918.1"/>
    </source>
</evidence>
<dbReference type="InterPro" id="IPR042115">
    <property type="entry name" value="PriA_3primeBD_sf"/>
</dbReference>
<organism evidence="14 15">
    <name type="scientific">Marinobacterium alkalitolerans</name>
    <dbReference type="NCBI Taxonomy" id="1542925"/>
    <lineage>
        <taxon>Bacteria</taxon>
        <taxon>Pseudomonadati</taxon>
        <taxon>Pseudomonadota</taxon>
        <taxon>Gammaproteobacteria</taxon>
        <taxon>Oceanospirillales</taxon>
        <taxon>Oceanospirillaceae</taxon>
        <taxon>Marinobacterium</taxon>
    </lineage>
</organism>
<feature type="binding site" evidence="11">
    <location>
        <position position="463"/>
    </location>
    <ligand>
        <name>Zn(2+)</name>
        <dbReference type="ChEBI" id="CHEBI:29105"/>
        <label>2</label>
    </ligand>
</feature>
<dbReference type="NCBIfam" id="NF004067">
    <property type="entry name" value="PRK05580.1-4"/>
    <property type="match status" value="1"/>
</dbReference>
<keyword evidence="4 11" id="KW-0547">Nucleotide-binding</keyword>
<keyword evidence="3 11" id="KW-0479">Metal-binding</keyword>
<comment type="catalytic activity">
    <reaction evidence="11">
        <text>ATP + H2O = ADP + phosphate + H(+)</text>
        <dbReference type="Rhea" id="RHEA:13065"/>
        <dbReference type="ChEBI" id="CHEBI:15377"/>
        <dbReference type="ChEBI" id="CHEBI:15378"/>
        <dbReference type="ChEBI" id="CHEBI:30616"/>
        <dbReference type="ChEBI" id="CHEBI:43474"/>
        <dbReference type="ChEBI" id="CHEBI:456216"/>
        <dbReference type="EC" id="5.6.2.4"/>
    </reaction>
</comment>
<gene>
    <name evidence="11" type="primary">priA</name>
    <name evidence="14" type="ORF">H9C73_14385</name>
</gene>
<keyword evidence="10 11" id="KW-0413">Isomerase</keyword>
<dbReference type="SMART" id="SM00487">
    <property type="entry name" value="DEXDc"/>
    <property type="match status" value="1"/>
</dbReference>
<dbReference type="CDD" id="cd17929">
    <property type="entry name" value="DEXHc_priA"/>
    <property type="match status" value="1"/>
</dbReference>
<sequence length="746" mass="82745">MNADTATSGVSERRVLRIAVPSPLRRLFDYRPPTDHSGPINPGCRVRVSFGRREVIGVLVEQIPEALSDCPADKLKPALEVLDTVPVLDPALFSLVSWAAGYYQHPLGDALHQALPVLLRQGQADRFQHQTLWRASSRADLSALPANAHRQQAVLALLIEHPQGISTDALRAEGGDPKLLRTLEAKGMAEAIEQIPRLPHADSQDQVLLEAPLTLNDEQAAVVDRLSDTTGFTSVLMEGVTGSGKTEVYLQAIQQVLERGQQALVLVPEIGLTPQTVARFKARFKVPVLALHSGLTDRQRLDAWLWAREGSARILIGTRSAVFTPLKHPGIIIVDEEHDGSFKQQDGFRYHARDLAVYRAHQLDIPILLGSATPSLESLNNALSGRFEHLRLTRRAGKAQPPRFELLDIRQQALDAGLSTPLLARIRQHLQQGTQVLLFLNRRGFSPALVCHDCGTPVDCTRCDARMTLHRQPPHLHCHHCDRQTPIPMRCAHCGSDQLRPAGSGTERIEDRLQVHFTDTPIHRVDRDSTQRKQALENIMAKVHRGDPCILVGTQMLAKGHHFPKVTLVAILDADAGLFSADFRGMEKTAQLILQVAGRAGRADHPGEVLLQTMQADHPMLNTLVNAGYEPFAREELRLRKGGHLPPFSNHALIRAEANRQGLAENFLLSVREWGQQYLPEQAQCVGPFPALMEKRAGLFRAQLLIQAGARKPLHQALALLVNLMQEHPEARRVRWTLDVDPIDSY</sequence>
<evidence type="ECO:0000256" key="5">
    <source>
        <dbReference type="ARBA" id="ARBA00022801"/>
    </source>
</evidence>
<dbReference type="NCBIfam" id="TIGR00595">
    <property type="entry name" value="priA"/>
    <property type="match status" value="1"/>
</dbReference>
<feature type="binding site" evidence="11">
    <location>
        <position position="451"/>
    </location>
    <ligand>
        <name>Zn(2+)</name>
        <dbReference type="ChEBI" id="CHEBI:29105"/>
        <label>1</label>
    </ligand>
</feature>
<dbReference type="InterPro" id="IPR041222">
    <property type="entry name" value="PriA_3primeBD"/>
</dbReference>
<dbReference type="InterPro" id="IPR011545">
    <property type="entry name" value="DEAD/DEAH_box_helicase_dom"/>
</dbReference>
<dbReference type="RefSeq" id="WP_209288603.1">
    <property type="nucleotide sequence ID" value="NZ_JACVEW010000028.1"/>
</dbReference>
<dbReference type="NCBIfam" id="NF004065">
    <property type="entry name" value="PRK05580.1-1"/>
    <property type="match status" value="1"/>
</dbReference>
<comment type="function">
    <text evidence="11">Initiates the restart of stalled replication forks, which reloads the replicative helicase on sites other than the origin of replication. Recognizes and binds to abandoned replication forks and remodels them to uncover a helicase loading site. Promotes assembly of the primosome at these replication forks.</text>
</comment>
<dbReference type="InterPro" id="IPR005259">
    <property type="entry name" value="PriA"/>
</dbReference>
<keyword evidence="15" id="KW-1185">Reference proteome</keyword>
<keyword evidence="7 11" id="KW-0862">Zinc</keyword>
<evidence type="ECO:0000256" key="7">
    <source>
        <dbReference type="ARBA" id="ARBA00022833"/>
    </source>
</evidence>
<accession>A0ABS3ZF22</accession>
<dbReference type="PANTHER" id="PTHR30580:SF0">
    <property type="entry name" value="PRIMOSOMAL PROTEIN N"/>
    <property type="match status" value="1"/>
</dbReference>
<evidence type="ECO:0000256" key="10">
    <source>
        <dbReference type="ARBA" id="ARBA00023235"/>
    </source>
</evidence>
<evidence type="ECO:0000256" key="8">
    <source>
        <dbReference type="ARBA" id="ARBA00022840"/>
    </source>
</evidence>
<dbReference type="Proteomes" id="UP000810171">
    <property type="component" value="Unassembled WGS sequence"/>
</dbReference>
<keyword evidence="2 11" id="KW-0235">DNA replication</keyword>
<dbReference type="InterPro" id="IPR041236">
    <property type="entry name" value="PriA_C"/>
</dbReference>
<evidence type="ECO:0000256" key="3">
    <source>
        <dbReference type="ARBA" id="ARBA00022723"/>
    </source>
</evidence>
<dbReference type="Pfam" id="PF17764">
    <property type="entry name" value="PriA_3primeBD"/>
    <property type="match status" value="1"/>
</dbReference>
<feature type="domain" description="Helicase ATP-binding" evidence="12">
    <location>
        <begin position="226"/>
        <end position="392"/>
    </location>
</feature>
<comment type="caution">
    <text evidence="14">The sequence shown here is derived from an EMBL/GenBank/DDBJ whole genome shotgun (WGS) entry which is preliminary data.</text>
</comment>
<keyword evidence="5 11" id="KW-0378">Hydrolase</keyword>
<dbReference type="EC" id="5.6.2.4" evidence="11"/>
<dbReference type="CDD" id="cd18804">
    <property type="entry name" value="SF2_C_priA"/>
    <property type="match status" value="1"/>
</dbReference>
<dbReference type="InterPro" id="IPR027417">
    <property type="entry name" value="P-loop_NTPase"/>
</dbReference>
<comment type="subunit">
    <text evidence="11">Component of the replication restart primosome.</text>
</comment>
<dbReference type="SMART" id="SM00490">
    <property type="entry name" value="HELICc"/>
    <property type="match status" value="1"/>
</dbReference>
<evidence type="ECO:0000259" key="13">
    <source>
        <dbReference type="PROSITE" id="PS51194"/>
    </source>
</evidence>
<dbReference type="EMBL" id="JACVEW010000028">
    <property type="protein sequence ID" value="MBP0049918.1"/>
    <property type="molecule type" value="Genomic_DNA"/>
</dbReference>
<evidence type="ECO:0000259" key="12">
    <source>
        <dbReference type="PROSITE" id="PS51192"/>
    </source>
</evidence>
<keyword evidence="8 11" id="KW-0067">ATP-binding</keyword>
<evidence type="ECO:0000256" key="6">
    <source>
        <dbReference type="ARBA" id="ARBA00022806"/>
    </source>
</evidence>
<evidence type="ECO:0000256" key="2">
    <source>
        <dbReference type="ARBA" id="ARBA00022705"/>
    </source>
</evidence>
<feature type="binding site" evidence="11">
    <location>
        <position position="494"/>
    </location>
    <ligand>
        <name>Zn(2+)</name>
        <dbReference type="ChEBI" id="CHEBI:29105"/>
        <label>1</label>
    </ligand>
</feature>
<feature type="binding site" evidence="11">
    <location>
        <position position="454"/>
    </location>
    <ligand>
        <name>Zn(2+)</name>
        <dbReference type="ChEBI" id="CHEBI:29105"/>
        <label>1</label>
    </ligand>
</feature>
<evidence type="ECO:0000256" key="11">
    <source>
        <dbReference type="HAMAP-Rule" id="MF_00983"/>
    </source>
</evidence>
<dbReference type="Pfam" id="PF00270">
    <property type="entry name" value="DEAD"/>
    <property type="match status" value="1"/>
</dbReference>
<dbReference type="PROSITE" id="PS51192">
    <property type="entry name" value="HELICASE_ATP_BIND_1"/>
    <property type="match status" value="1"/>
</dbReference>
<comment type="catalytic activity">
    <reaction evidence="11">
        <text>Couples ATP hydrolysis with the unwinding of duplex DNA by translocating in the 3'-5' direction.</text>
        <dbReference type="EC" id="5.6.2.4"/>
    </reaction>
</comment>
<protein>
    <recommendedName>
        <fullName evidence="11">Replication restart protein PriA</fullName>
    </recommendedName>
    <alternativeName>
        <fullName evidence="11">ATP-dependent DNA helicase PriA</fullName>
        <ecNumber evidence="11">5.6.2.4</ecNumber>
    </alternativeName>
    <alternativeName>
        <fullName evidence="11">DNA 3'-5' helicase PriA</fullName>
    </alternativeName>
</protein>
<dbReference type="Gene3D" id="3.40.50.300">
    <property type="entry name" value="P-loop containing nucleotide triphosphate hydrolases"/>
    <property type="match status" value="2"/>
</dbReference>
<comment type="similarity">
    <text evidence="11">Belongs to the helicase family. PriA subfamily.</text>
</comment>
<feature type="binding site" evidence="11">
    <location>
        <position position="491"/>
    </location>
    <ligand>
        <name>Zn(2+)</name>
        <dbReference type="ChEBI" id="CHEBI:29105"/>
        <label>1</label>
    </ligand>
</feature>
<evidence type="ECO:0000313" key="15">
    <source>
        <dbReference type="Proteomes" id="UP000810171"/>
    </source>
</evidence>
<dbReference type="Pfam" id="PF18319">
    <property type="entry name" value="Zn_ribbon_PriA"/>
    <property type="match status" value="1"/>
</dbReference>
<feature type="binding site" evidence="11">
    <location>
        <position position="481"/>
    </location>
    <ligand>
        <name>Zn(2+)</name>
        <dbReference type="ChEBI" id="CHEBI:29105"/>
        <label>2</label>
    </ligand>
</feature>
<evidence type="ECO:0000256" key="4">
    <source>
        <dbReference type="ARBA" id="ARBA00022741"/>
    </source>
</evidence>
<evidence type="ECO:0000256" key="9">
    <source>
        <dbReference type="ARBA" id="ARBA00023125"/>
    </source>
</evidence>
<dbReference type="HAMAP" id="MF_00983">
    <property type="entry name" value="PriA"/>
    <property type="match status" value="1"/>
</dbReference>
<feature type="binding site" evidence="11">
    <location>
        <position position="460"/>
    </location>
    <ligand>
        <name>Zn(2+)</name>
        <dbReference type="ChEBI" id="CHEBI:29105"/>
        <label>2</label>
    </ligand>
</feature>
<feature type="binding site" evidence="11">
    <location>
        <position position="478"/>
    </location>
    <ligand>
        <name>Zn(2+)</name>
        <dbReference type="ChEBI" id="CHEBI:29105"/>
        <label>2</label>
    </ligand>
</feature>
<dbReference type="PANTHER" id="PTHR30580">
    <property type="entry name" value="PRIMOSOMAL PROTEIN N"/>
    <property type="match status" value="1"/>
</dbReference>
<keyword evidence="6 11" id="KW-0347">Helicase</keyword>
<reference evidence="14 15" key="1">
    <citation type="submission" date="2020-09" db="EMBL/GenBank/DDBJ databases">
        <authorList>
            <person name="Tanuku N.R.S."/>
        </authorList>
    </citation>
    <scope>NUCLEOTIDE SEQUENCE [LARGE SCALE GENOMIC DNA]</scope>
    <source>
        <strain evidence="14 15">AK62</strain>
    </source>
</reference>
<comment type="cofactor">
    <cofactor evidence="11">
        <name>Zn(2+)</name>
        <dbReference type="ChEBI" id="CHEBI:29105"/>
    </cofactor>
    <text evidence="11">Binds 2 zinc ions per subunit.</text>
</comment>
<keyword evidence="1 11" id="KW-0639">Primosome</keyword>
<feature type="domain" description="Helicase C-terminal" evidence="13">
    <location>
        <begin position="486"/>
        <end position="654"/>
    </location>
</feature>
<proteinExistence type="inferred from homology"/>
<dbReference type="Pfam" id="PF18074">
    <property type="entry name" value="PriA_C"/>
    <property type="match status" value="1"/>
</dbReference>
<evidence type="ECO:0000256" key="1">
    <source>
        <dbReference type="ARBA" id="ARBA00022515"/>
    </source>
</evidence>
<dbReference type="InterPro" id="IPR040498">
    <property type="entry name" value="PriA_CRR"/>
</dbReference>
<dbReference type="Gene3D" id="3.40.1440.60">
    <property type="entry name" value="PriA, 3(prime) DNA-binding domain"/>
    <property type="match status" value="1"/>
</dbReference>
<dbReference type="Pfam" id="PF00271">
    <property type="entry name" value="Helicase_C"/>
    <property type="match status" value="1"/>
</dbReference>
<name>A0ABS3ZF22_9GAMM</name>
<dbReference type="SUPFAM" id="SSF52540">
    <property type="entry name" value="P-loop containing nucleoside triphosphate hydrolases"/>
    <property type="match status" value="1"/>
</dbReference>
<keyword evidence="9 11" id="KW-0238">DNA-binding</keyword>
<dbReference type="PROSITE" id="PS51194">
    <property type="entry name" value="HELICASE_CTER"/>
    <property type="match status" value="1"/>
</dbReference>
<dbReference type="InterPro" id="IPR014001">
    <property type="entry name" value="Helicase_ATP-bd"/>
</dbReference>